<evidence type="ECO:0000313" key="2">
    <source>
        <dbReference type="EMBL" id="NOV42424.1"/>
    </source>
</evidence>
<feature type="chain" id="PRO_5026831572" evidence="1">
    <location>
        <begin position="21"/>
        <end position="184"/>
    </location>
</feature>
<accession>A0A6M2D9A3</accession>
<name>A0A6M2D9A3_RHIMP</name>
<evidence type="ECO:0000256" key="1">
    <source>
        <dbReference type="SAM" id="SignalP"/>
    </source>
</evidence>
<dbReference type="EMBL" id="GHWJ01009687">
    <property type="protein sequence ID" value="NOV42424.1"/>
    <property type="molecule type" value="Transcribed_RNA"/>
</dbReference>
<sequence length="184" mass="20100">MEKHVLFGFFALCLASTVICKLGAPGGPMKLHRDSPDGFKTMEKFEHALAISDSDNDTVFECMTSTRVDINPETMTATYAISLPKPGNVLLFQITPGSSPGWLMFKSDLDPNTKDGVIYYTDYENCVVADKTAWTSLWMSVESLFPRTAKTCAPTWMTSINVSVISSASADHVFIIGCSGSTNF</sequence>
<dbReference type="VEuPathDB" id="VectorBase:LOC119178416"/>
<keyword evidence="1" id="KW-0732">Signal</keyword>
<proteinExistence type="predicted"/>
<reference evidence="2" key="1">
    <citation type="submission" date="2019-09" db="EMBL/GenBank/DDBJ databases">
        <title>Organ-specific transcriptomic study of the physiology of the cattle tick, Rhipicephalus microplus.</title>
        <authorList>
            <person name="Tirloni L."/>
            <person name="Braz G."/>
            <person name="Gandara A.C.P."/>
            <person name="Sabadin G.A."/>
            <person name="da Silva R.M."/>
            <person name="Guizzo M.G."/>
            <person name="Machado J.A."/>
            <person name="Costa E.P."/>
            <person name="Gomes H.F."/>
            <person name="Moraes J."/>
            <person name="Mota M.B.S."/>
            <person name="Mesquita R.D."/>
            <person name="Alvarenga P.H."/>
            <person name="Alves F."/>
            <person name="Seixas A."/>
            <person name="da Fonseca R.N."/>
            <person name="Fogaca A."/>
            <person name="Logullo C."/>
            <person name="Tanaka A."/>
            <person name="Daffre S."/>
            <person name="Termignoni C."/>
            <person name="Vaz I.S.Jr."/>
            <person name="Oliveira P.L."/>
            <person name="Ribeiro J.M."/>
        </authorList>
    </citation>
    <scope>NUCLEOTIDE SEQUENCE</scope>
    <source>
        <strain evidence="2">Porto Alegre</strain>
    </source>
</reference>
<dbReference type="OrthoDB" id="10311249at2759"/>
<organism evidence="2">
    <name type="scientific">Rhipicephalus microplus</name>
    <name type="common">Cattle tick</name>
    <name type="synonym">Boophilus microplus</name>
    <dbReference type="NCBI Taxonomy" id="6941"/>
    <lineage>
        <taxon>Eukaryota</taxon>
        <taxon>Metazoa</taxon>
        <taxon>Ecdysozoa</taxon>
        <taxon>Arthropoda</taxon>
        <taxon>Chelicerata</taxon>
        <taxon>Arachnida</taxon>
        <taxon>Acari</taxon>
        <taxon>Parasitiformes</taxon>
        <taxon>Ixodida</taxon>
        <taxon>Ixodoidea</taxon>
        <taxon>Ixodidae</taxon>
        <taxon>Rhipicephalinae</taxon>
        <taxon>Rhipicephalus</taxon>
        <taxon>Boophilus</taxon>
    </lineage>
</organism>
<dbReference type="AlphaFoldDB" id="A0A6M2D9A3"/>
<feature type="signal peptide" evidence="1">
    <location>
        <begin position="1"/>
        <end position="20"/>
    </location>
</feature>
<protein>
    <submittedName>
        <fullName evidence="2">Putative lipocalin-5 1</fullName>
    </submittedName>
</protein>